<evidence type="ECO:0000256" key="3">
    <source>
        <dbReference type="ARBA" id="ARBA00022448"/>
    </source>
</evidence>
<dbReference type="KEGG" id="mamp:MAMA39_01030"/>
<evidence type="ECO:0000256" key="1">
    <source>
        <dbReference type="ARBA" id="ARBA00004651"/>
    </source>
</evidence>
<evidence type="ECO:0000256" key="2">
    <source>
        <dbReference type="ARBA" id="ARBA00007069"/>
    </source>
</evidence>
<dbReference type="EMBL" id="HG937516">
    <property type="protein sequence ID" value="CDN40227.1"/>
    <property type="molecule type" value="Genomic_DNA"/>
</dbReference>
<reference evidence="10 11" key="1">
    <citation type="journal article" date="2015" name="Clin. Infect. Dis.">
        <title>Genomic Investigations unmask Mycoplasma amphoriforme, a new respiratory pathogen.</title>
        <authorList>
            <person name="Gillespie S.H."/>
            <person name="Ling C.L."/>
            <person name="Oravcova K."/>
            <person name="Pinheiro M."/>
            <person name="Wells L."/>
            <person name="Bryant J.M."/>
            <person name="McHugh T.D."/>
            <person name="Bebear C."/>
            <person name="Webster D."/>
            <person name="Harris S.R."/>
            <person name="Seth-Smith H.M."/>
            <person name="Thomson N.R."/>
        </authorList>
    </citation>
    <scope>NUCLEOTIDE SEQUENCE [LARGE SCALE GENOMIC DNA]</scope>
    <source>
        <strain evidence="10 11">A39</strain>
    </source>
</reference>
<feature type="transmembrane region" description="Helical" evidence="8">
    <location>
        <begin position="78"/>
        <end position="99"/>
    </location>
</feature>
<accession>A0A292II87</accession>
<feature type="transmembrane region" description="Helical" evidence="8">
    <location>
        <begin position="257"/>
        <end position="276"/>
    </location>
</feature>
<keyword evidence="7 8" id="KW-0472">Membrane</keyword>
<dbReference type="GO" id="GO:0055085">
    <property type="term" value="P:transmembrane transport"/>
    <property type="evidence" value="ECO:0007669"/>
    <property type="project" value="InterPro"/>
</dbReference>
<evidence type="ECO:0000256" key="4">
    <source>
        <dbReference type="ARBA" id="ARBA00022475"/>
    </source>
</evidence>
<dbReference type="PANTHER" id="PTHR42929">
    <property type="entry name" value="INNER MEMBRANE ABC TRANSPORTER PERMEASE PROTEIN YDCU-RELATED-RELATED"/>
    <property type="match status" value="1"/>
</dbReference>
<evidence type="ECO:0000259" key="9">
    <source>
        <dbReference type="PROSITE" id="PS50928"/>
    </source>
</evidence>
<evidence type="ECO:0000256" key="8">
    <source>
        <dbReference type="SAM" id="Phobius"/>
    </source>
</evidence>
<evidence type="ECO:0000256" key="7">
    <source>
        <dbReference type="ARBA" id="ARBA00023136"/>
    </source>
</evidence>
<feature type="transmembrane region" description="Helical" evidence="8">
    <location>
        <begin position="148"/>
        <end position="171"/>
    </location>
</feature>
<feature type="transmembrane region" description="Helical" evidence="8">
    <location>
        <begin position="21"/>
        <end position="45"/>
    </location>
</feature>
<dbReference type="PANTHER" id="PTHR42929:SF1">
    <property type="entry name" value="INNER MEMBRANE ABC TRANSPORTER PERMEASE PROTEIN YDCU-RELATED"/>
    <property type="match status" value="1"/>
</dbReference>
<evidence type="ECO:0000256" key="5">
    <source>
        <dbReference type="ARBA" id="ARBA00022692"/>
    </source>
</evidence>
<dbReference type="GO" id="GO:0005886">
    <property type="term" value="C:plasma membrane"/>
    <property type="evidence" value="ECO:0007669"/>
    <property type="project" value="UniProtKB-SubCell"/>
</dbReference>
<dbReference type="SUPFAM" id="SSF161098">
    <property type="entry name" value="MetI-like"/>
    <property type="match status" value="1"/>
</dbReference>
<keyword evidence="11" id="KW-1185">Reference proteome</keyword>
<sequence>MLMHLKSKLVNTFKAKKKIWLILPFTAIIFMLFIVPSVIVIVAALRPAFDVRSGLSSTVAENFQNVDLFVAEKIWKSFWIAVVSTFICLVLAFPFCYFLAFVKSKVFKSTVILFATAPIWSSFLIKLIGLKTLFDLLAGHTESTYGDIFTIIGIVYMYLPFMFLPLYTVLIHLPKNFVLASKDLGRNAFQSFFLIVIPYCKTAIISGLTLVLLPGFTTVAIPEFLNNYNNASLIGDYIFNLGNNAIESELSAAQSSAVSLVLALVILAAYSLWVLIPKGWRIVKHKLTTGSFFHQQPNKKSKLLVLGTTVLDQNIGDKQ</sequence>
<dbReference type="Gene3D" id="1.10.3720.10">
    <property type="entry name" value="MetI-like"/>
    <property type="match status" value="1"/>
</dbReference>
<dbReference type="RefSeq" id="WP_343251568.1">
    <property type="nucleotide sequence ID" value="NZ_HG937516.1"/>
</dbReference>
<keyword evidence="4" id="KW-1003">Cell membrane</keyword>
<feature type="transmembrane region" description="Helical" evidence="8">
    <location>
        <begin position="111"/>
        <end position="128"/>
    </location>
</feature>
<name>A0A292II87_9MOLU</name>
<dbReference type="InterPro" id="IPR035906">
    <property type="entry name" value="MetI-like_sf"/>
</dbReference>
<comment type="similarity">
    <text evidence="2">Belongs to the binding-protein-dependent transport system permease family. CysTW subfamily.</text>
</comment>
<comment type="subcellular location">
    <subcellularLocation>
        <location evidence="1">Cell membrane</location>
        <topology evidence="1">Multi-pass membrane protein</topology>
    </subcellularLocation>
</comment>
<evidence type="ECO:0000313" key="10">
    <source>
        <dbReference type="EMBL" id="CDN40227.1"/>
    </source>
</evidence>
<evidence type="ECO:0000313" key="11">
    <source>
        <dbReference type="Proteomes" id="UP000261764"/>
    </source>
</evidence>
<feature type="domain" description="ABC transmembrane type-1" evidence="9">
    <location>
        <begin position="74"/>
        <end position="273"/>
    </location>
</feature>
<keyword evidence="3" id="KW-0813">Transport</keyword>
<keyword evidence="5 8" id="KW-0812">Transmembrane</keyword>
<gene>
    <name evidence="10" type="ORF">MAMA39_01030</name>
</gene>
<organism evidence="10 11">
    <name type="scientific">Mycoplasma amphoriforme A39</name>
    <dbReference type="NCBI Taxonomy" id="572419"/>
    <lineage>
        <taxon>Bacteria</taxon>
        <taxon>Bacillati</taxon>
        <taxon>Mycoplasmatota</taxon>
        <taxon>Mollicutes</taxon>
        <taxon>Mycoplasmataceae</taxon>
        <taxon>Mycoplasma</taxon>
    </lineage>
</organism>
<dbReference type="Proteomes" id="UP000261764">
    <property type="component" value="Chromosome I"/>
</dbReference>
<feature type="transmembrane region" description="Helical" evidence="8">
    <location>
        <begin position="192"/>
        <end position="216"/>
    </location>
</feature>
<keyword evidence="6 8" id="KW-1133">Transmembrane helix</keyword>
<evidence type="ECO:0000256" key="6">
    <source>
        <dbReference type="ARBA" id="ARBA00022989"/>
    </source>
</evidence>
<protein>
    <recommendedName>
        <fullName evidence="9">ABC transmembrane type-1 domain-containing protein</fullName>
    </recommendedName>
</protein>
<dbReference type="PROSITE" id="PS50928">
    <property type="entry name" value="ABC_TM1"/>
    <property type="match status" value="1"/>
</dbReference>
<dbReference type="AlphaFoldDB" id="A0A292II87"/>
<dbReference type="InterPro" id="IPR000515">
    <property type="entry name" value="MetI-like"/>
</dbReference>
<proteinExistence type="inferred from homology"/>
<dbReference type="CDD" id="cd06261">
    <property type="entry name" value="TM_PBP2"/>
    <property type="match status" value="1"/>
</dbReference>